<protein>
    <recommendedName>
        <fullName evidence="12">Ascorbate-specific PTS system EIIC component</fullName>
    </recommendedName>
    <alternativeName>
        <fullName evidence="13">Ascorbate-specific permease IIC component UlaA</fullName>
    </alternativeName>
</protein>
<comment type="function">
    <text evidence="10">The phosphoenolpyruvate-dependent sugar phosphotransferase system (sugar PTS), a major carbohydrate active transport system, catalyzes the phosphorylation of incoming sugar substrates concomitantly with their translocation across the cell membrane. The enzyme II UlaABC PTS system is involved in ascorbate transport.</text>
</comment>
<evidence type="ECO:0000313" key="15">
    <source>
        <dbReference type="EMBL" id="RAL26417.1"/>
    </source>
</evidence>
<dbReference type="OrthoDB" id="9796178at2"/>
<evidence type="ECO:0000256" key="1">
    <source>
        <dbReference type="ARBA" id="ARBA00004651"/>
    </source>
</evidence>
<evidence type="ECO:0000256" key="5">
    <source>
        <dbReference type="ARBA" id="ARBA00022597"/>
    </source>
</evidence>
<keyword evidence="16" id="KW-1185">Reference proteome</keyword>
<dbReference type="Pfam" id="PF03611">
    <property type="entry name" value="EIIC-GAT"/>
    <property type="match status" value="1"/>
</dbReference>
<reference evidence="15 16" key="1">
    <citation type="submission" date="2018-06" db="EMBL/GenBank/DDBJ databases">
        <title>Thermoflavimicrobium daqus sp. nov., a thermophilic microbe isolated from Moutai-flavour Daqu.</title>
        <authorList>
            <person name="Wang X."/>
            <person name="Zhou H."/>
        </authorList>
    </citation>
    <scope>NUCLEOTIDE SEQUENCE [LARGE SCALE GENOMIC DNA]</scope>
    <source>
        <strain evidence="15 16">FBKL4.011</strain>
    </source>
</reference>
<comment type="subcellular location">
    <subcellularLocation>
        <location evidence="1">Cell membrane</location>
        <topology evidence="1">Multi-pass membrane protein</topology>
    </subcellularLocation>
</comment>
<keyword evidence="5" id="KW-0762">Sugar transport</keyword>
<evidence type="ECO:0000256" key="10">
    <source>
        <dbReference type="ARBA" id="ARBA00037387"/>
    </source>
</evidence>
<comment type="subunit">
    <text evidence="2">Homodimer.</text>
</comment>
<gene>
    <name evidence="15" type="ORF">DL897_05345</name>
</gene>
<evidence type="ECO:0000256" key="3">
    <source>
        <dbReference type="ARBA" id="ARBA00022448"/>
    </source>
</evidence>
<sequence>MAILDFVINHILRQPALFLGIIAAVGLIIQRKSISDILSGTFKTVIGVVILTQGTNILINAITPLSKAFNVLYKISPDKNIQPIGADQFLATYGSQIGLAMLLAFLINILVARFTKLKNVFLTGHMLFWFPFIFTAVAVESGLKGIGVVTFATIFTAIYIIVAPALITPFVKKVTGDNSFTLGHPTIGLSLLAGWLGKVFGNKNRSTEDLKVPKQLGFLREITITSSLTMFLVYLVIWILLGNQASSVFGKEQNLVVYSLMQGVLFGAGLTILLQGVRMMLAEIMPAFKGISDKVIPNAIPALDCPIIFPFAPNAVLIGFIVSMITSTITLILVGYTGLFAYAIVPLTITCFFEIGTAAVIGNGTGGLRGAIIGSGVAGIVMILLVGLSIPFLNNTVSDWIIVFGGNDLSLWTVISGLFGKLF</sequence>
<dbReference type="RefSeq" id="WP_113658101.1">
    <property type="nucleotide sequence ID" value="NZ_KZ845664.1"/>
</dbReference>
<evidence type="ECO:0000256" key="2">
    <source>
        <dbReference type="ARBA" id="ARBA00011738"/>
    </source>
</evidence>
<dbReference type="EMBL" id="QJKK01000002">
    <property type="protein sequence ID" value="RAL26417.1"/>
    <property type="molecule type" value="Genomic_DNA"/>
</dbReference>
<feature type="transmembrane region" description="Helical" evidence="14">
    <location>
        <begin position="97"/>
        <end position="114"/>
    </location>
</feature>
<feature type="transmembrane region" description="Helical" evidence="14">
    <location>
        <begin position="182"/>
        <end position="201"/>
    </location>
</feature>
<evidence type="ECO:0000313" key="16">
    <source>
        <dbReference type="Proteomes" id="UP000251213"/>
    </source>
</evidence>
<evidence type="ECO:0000256" key="13">
    <source>
        <dbReference type="ARBA" id="ARBA00042859"/>
    </source>
</evidence>
<dbReference type="Proteomes" id="UP000251213">
    <property type="component" value="Unassembled WGS sequence"/>
</dbReference>
<keyword evidence="4" id="KW-1003">Cell membrane</keyword>
<dbReference type="AlphaFoldDB" id="A0A364K800"/>
<evidence type="ECO:0000256" key="8">
    <source>
        <dbReference type="ARBA" id="ARBA00022989"/>
    </source>
</evidence>
<reference evidence="15 16" key="2">
    <citation type="submission" date="2018-06" db="EMBL/GenBank/DDBJ databases">
        <authorList>
            <person name="Zhirakovskaya E."/>
        </authorList>
    </citation>
    <scope>NUCLEOTIDE SEQUENCE [LARGE SCALE GENOMIC DNA]</scope>
    <source>
        <strain evidence="15 16">FBKL4.011</strain>
    </source>
</reference>
<dbReference type="InterPro" id="IPR051562">
    <property type="entry name" value="Ascorbate-PTS_EIIC"/>
</dbReference>
<feature type="transmembrane region" description="Helical" evidence="14">
    <location>
        <begin position="120"/>
        <end position="139"/>
    </location>
</feature>
<feature type="transmembrane region" description="Helical" evidence="14">
    <location>
        <begin position="315"/>
        <end position="334"/>
    </location>
</feature>
<name>A0A364K800_9BACL</name>
<dbReference type="GO" id="GO:0009401">
    <property type="term" value="P:phosphoenolpyruvate-dependent sugar phosphotransferase system"/>
    <property type="evidence" value="ECO:0007669"/>
    <property type="project" value="UniProtKB-KW"/>
</dbReference>
<feature type="transmembrane region" description="Helical" evidence="14">
    <location>
        <begin position="12"/>
        <end position="29"/>
    </location>
</feature>
<keyword evidence="9 14" id="KW-0472">Membrane</keyword>
<dbReference type="NCBIfam" id="NF006920">
    <property type="entry name" value="PRK09410.1-2"/>
    <property type="match status" value="1"/>
</dbReference>
<dbReference type="PANTHER" id="PTHR33843">
    <property type="entry name" value="ASCORBATE-SPECIFIC PTS SYSTEM EIIC COMPONENT"/>
    <property type="match status" value="1"/>
</dbReference>
<evidence type="ECO:0000256" key="12">
    <source>
        <dbReference type="ARBA" id="ARBA00039702"/>
    </source>
</evidence>
<feature type="transmembrane region" description="Helical" evidence="14">
    <location>
        <begin position="400"/>
        <end position="420"/>
    </location>
</feature>
<dbReference type="InterPro" id="IPR004703">
    <property type="entry name" value="PTS_sugar-sp_permease"/>
</dbReference>
<evidence type="ECO:0000256" key="7">
    <source>
        <dbReference type="ARBA" id="ARBA00022692"/>
    </source>
</evidence>
<dbReference type="PANTHER" id="PTHR33843:SF4">
    <property type="entry name" value="ASCORBATE-SPECIFIC PTS SYSTEM EIIC COMPONENT"/>
    <property type="match status" value="1"/>
</dbReference>
<keyword evidence="3" id="KW-0813">Transport</keyword>
<proteinExistence type="inferred from homology"/>
<feature type="transmembrane region" description="Helical" evidence="14">
    <location>
        <begin position="340"/>
        <end position="361"/>
    </location>
</feature>
<feature type="transmembrane region" description="Helical" evidence="14">
    <location>
        <begin position="146"/>
        <end position="170"/>
    </location>
</feature>
<evidence type="ECO:0000256" key="14">
    <source>
        <dbReference type="SAM" id="Phobius"/>
    </source>
</evidence>
<keyword evidence="7 14" id="KW-0812">Transmembrane</keyword>
<feature type="transmembrane region" description="Helical" evidence="14">
    <location>
        <begin position="255"/>
        <end position="274"/>
    </location>
</feature>
<feature type="transmembrane region" description="Helical" evidence="14">
    <location>
        <begin position="222"/>
        <end position="243"/>
    </location>
</feature>
<accession>A0A364K800</accession>
<evidence type="ECO:0000256" key="6">
    <source>
        <dbReference type="ARBA" id="ARBA00022683"/>
    </source>
</evidence>
<comment type="caution">
    <text evidence="15">The sequence shown here is derived from an EMBL/GenBank/DDBJ whole genome shotgun (WGS) entry which is preliminary data.</text>
</comment>
<dbReference type="GO" id="GO:0005886">
    <property type="term" value="C:plasma membrane"/>
    <property type="evidence" value="ECO:0007669"/>
    <property type="project" value="UniProtKB-SubCell"/>
</dbReference>
<keyword evidence="6" id="KW-0598">Phosphotransferase system</keyword>
<evidence type="ECO:0000256" key="4">
    <source>
        <dbReference type="ARBA" id="ARBA00022475"/>
    </source>
</evidence>
<comment type="similarity">
    <text evidence="11">Belongs to the UlaA family.</text>
</comment>
<evidence type="ECO:0000256" key="9">
    <source>
        <dbReference type="ARBA" id="ARBA00023136"/>
    </source>
</evidence>
<feature type="transmembrane region" description="Helical" evidence="14">
    <location>
        <begin position="373"/>
        <end position="394"/>
    </location>
</feature>
<evidence type="ECO:0000256" key="11">
    <source>
        <dbReference type="ARBA" id="ARBA00038218"/>
    </source>
</evidence>
<organism evidence="15 16">
    <name type="scientific">Thermoflavimicrobium daqui</name>
    <dbReference type="NCBI Taxonomy" id="2137476"/>
    <lineage>
        <taxon>Bacteria</taxon>
        <taxon>Bacillati</taxon>
        <taxon>Bacillota</taxon>
        <taxon>Bacilli</taxon>
        <taxon>Bacillales</taxon>
        <taxon>Thermoactinomycetaceae</taxon>
        <taxon>Thermoflavimicrobium</taxon>
    </lineage>
</organism>
<keyword evidence="8 14" id="KW-1133">Transmembrane helix</keyword>